<evidence type="ECO:0000256" key="12">
    <source>
        <dbReference type="ARBA" id="ARBA00031989"/>
    </source>
</evidence>
<evidence type="ECO:0000256" key="4">
    <source>
        <dbReference type="ARBA" id="ARBA00022475"/>
    </source>
</evidence>
<dbReference type="SUPFAM" id="SSF81324">
    <property type="entry name" value="Voltage-gated potassium channels"/>
    <property type="match status" value="1"/>
</dbReference>
<dbReference type="InterPro" id="IPR027359">
    <property type="entry name" value="Volt_channel_dom_sf"/>
</dbReference>
<dbReference type="Pfam" id="PF00520">
    <property type="entry name" value="Ion_trans"/>
    <property type="match status" value="1"/>
</dbReference>
<evidence type="ECO:0000313" key="15">
    <source>
        <dbReference type="EMBL" id="CAD5120922.1"/>
    </source>
</evidence>
<proteinExistence type="predicted"/>
<dbReference type="EMBL" id="CAJFCJ010000013">
    <property type="protein sequence ID" value="CAD5120922.1"/>
    <property type="molecule type" value="Genomic_DNA"/>
</dbReference>
<dbReference type="InterPro" id="IPR005821">
    <property type="entry name" value="Ion_trans_dom"/>
</dbReference>
<keyword evidence="6" id="KW-0851">Voltage-gated channel</keyword>
<keyword evidence="4" id="KW-1003">Cell membrane</keyword>
<keyword evidence="7 13" id="KW-1133">Transmembrane helix</keyword>
<dbReference type="GO" id="GO:0034702">
    <property type="term" value="C:monoatomic ion channel complex"/>
    <property type="evidence" value="ECO:0007669"/>
    <property type="project" value="UniProtKB-KW"/>
</dbReference>
<name>A0A7I8VXF7_9ANNE</name>
<evidence type="ECO:0000256" key="2">
    <source>
        <dbReference type="ARBA" id="ARBA00015897"/>
    </source>
</evidence>
<keyword evidence="16" id="KW-1185">Reference proteome</keyword>
<accession>A0A7I8VXF7</accession>
<feature type="transmembrane region" description="Helical" evidence="13">
    <location>
        <begin position="131"/>
        <end position="149"/>
    </location>
</feature>
<evidence type="ECO:0000256" key="5">
    <source>
        <dbReference type="ARBA" id="ARBA00022692"/>
    </source>
</evidence>
<keyword evidence="8" id="KW-0175">Coiled coil</keyword>
<reference evidence="15 16" key="1">
    <citation type="submission" date="2020-08" db="EMBL/GenBank/DDBJ databases">
        <authorList>
            <person name="Hejnol A."/>
        </authorList>
    </citation>
    <scope>NUCLEOTIDE SEQUENCE [LARGE SCALE GENOMIC DNA]</scope>
</reference>
<dbReference type="PANTHER" id="PTHR46480:SF1">
    <property type="entry name" value="VOLTAGE-GATED HYDROGEN CHANNEL 1"/>
    <property type="match status" value="1"/>
</dbReference>
<dbReference type="InterPro" id="IPR031846">
    <property type="entry name" value="Hvcn1"/>
</dbReference>
<gene>
    <name evidence="15" type="ORF">DGYR_LOCUS8931</name>
</gene>
<dbReference type="Gene3D" id="1.20.120.350">
    <property type="entry name" value="Voltage-gated potassium channels. Chain C"/>
    <property type="match status" value="1"/>
</dbReference>
<evidence type="ECO:0000256" key="1">
    <source>
        <dbReference type="ARBA" id="ARBA00004651"/>
    </source>
</evidence>
<organism evidence="15 16">
    <name type="scientific">Dimorphilus gyrociliatus</name>
    <dbReference type="NCBI Taxonomy" id="2664684"/>
    <lineage>
        <taxon>Eukaryota</taxon>
        <taxon>Metazoa</taxon>
        <taxon>Spiralia</taxon>
        <taxon>Lophotrochozoa</taxon>
        <taxon>Annelida</taxon>
        <taxon>Polychaeta</taxon>
        <taxon>Polychaeta incertae sedis</taxon>
        <taxon>Dinophilidae</taxon>
        <taxon>Dimorphilus</taxon>
    </lineage>
</organism>
<evidence type="ECO:0000256" key="9">
    <source>
        <dbReference type="ARBA" id="ARBA00023065"/>
    </source>
</evidence>
<evidence type="ECO:0000256" key="11">
    <source>
        <dbReference type="ARBA" id="ARBA00023303"/>
    </source>
</evidence>
<evidence type="ECO:0000259" key="14">
    <source>
        <dbReference type="Pfam" id="PF00520"/>
    </source>
</evidence>
<keyword evidence="9" id="KW-0406">Ion transport</keyword>
<feature type="transmembrane region" description="Helical" evidence="13">
    <location>
        <begin position="54"/>
        <end position="77"/>
    </location>
</feature>
<keyword evidence="5 13" id="KW-0812">Transmembrane</keyword>
<feature type="domain" description="Ion transport" evidence="14">
    <location>
        <begin position="54"/>
        <end position="175"/>
    </location>
</feature>
<evidence type="ECO:0000256" key="6">
    <source>
        <dbReference type="ARBA" id="ARBA00022882"/>
    </source>
</evidence>
<dbReference type="AlphaFoldDB" id="A0A7I8VXF7"/>
<keyword evidence="11" id="KW-0407">Ion channel</keyword>
<dbReference type="GO" id="GO:0005886">
    <property type="term" value="C:plasma membrane"/>
    <property type="evidence" value="ECO:0007669"/>
    <property type="project" value="UniProtKB-SubCell"/>
</dbReference>
<protein>
    <recommendedName>
        <fullName evidence="2">Voltage-gated hydrogen channel 1</fullName>
    </recommendedName>
    <alternativeName>
        <fullName evidence="12">Hydrogen voltage-gated channel 1</fullName>
    </alternativeName>
</protein>
<keyword evidence="3" id="KW-0813">Transport</keyword>
<dbReference type="Proteomes" id="UP000549394">
    <property type="component" value="Unassembled WGS sequence"/>
</dbReference>
<evidence type="ECO:0000256" key="13">
    <source>
        <dbReference type="SAM" id="Phobius"/>
    </source>
</evidence>
<comment type="caution">
    <text evidence="15">The sequence shown here is derived from an EMBL/GenBank/DDBJ whole genome shotgun (WGS) entry which is preliminary data.</text>
</comment>
<evidence type="ECO:0000256" key="3">
    <source>
        <dbReference type="ARBA" id="ARBA00022448"/>
    </source>
</evidence>
<evidence type="ECO:0000313" key="16">
    <source>
        <dbReference type="Proteomes" id="UP000549394"/>
    </source>
</evidence>
<dbReference type="OrthoDB" id="427456at2759"/>
<dbReference type="PANTHER" id="PTHR46480">
    <property type="entry name" value="F20B24.22"/>
    <property type="match status" value="1"/>
</dbReference>
<evidence type="ECO:0000256" key="10">
    <source>
        <dbReference type="ARBA" id="ARBA00023136"/>
    </source>
</evidence>
<keyword evidence="10 13" id="KW-0472">Membrane</keyword>
<evidence type="ECO:0000256" key="8">
    <source>
        <dbReference type="ARBA" id="ARBA00023054"/>
    </source>
</evidence>
<comment type="subcellular location">
    <subcellularLocation>
        <location evidence="1">Cell membrane</location>
        <topology evidence="1">Multi-pass membrane protein</topology>
    </subcellularLocation>
</comment>
<dbReference type="GO" id="GO:0030171">
    <property type="term" value="F:voltage-gated proton channel activity"/>
    <property type="evidence" value="ECO:0007669"/>
    <property type="project" value="InterPro"/>
</dbReference>
<evidence type="ECO:0000256" key="7">
    <source>
        <dbReference type="ARBA" id="ARBA00022989"/>
    </source>
</evidence>
<sequence length="256" mass="29274">MVQMRMEGFRKLTDDCERVIEKDDSSSFSTSSEYERAPRSCRHKTTRIVLSTQFQIVVISLVILDCLVVIAELLLDLRFLEVQTQDKNAADDTLPKIFHYISLSILSLFVIEVLFKLYALRLDLFKMKMELFDAFVVVICFTLDIIFANSEGVQAGIGLIIVLRLWRVSRILNGVIMSVKINAERRVARERAAKCVVEEELSKYRKYSEMQDNYIDKLTMLLQSHGIKYDPMIGAGYEAPVASSTINVVAEVNQIE</sequence>
<feature type="transmembrane region" description="Helical" evidence="13">
    <location>
        <begin position="97"/>
        <end position="119"/>
    </location>
</feature>